<keyword evidence="4" id="KW-1185">Reference proteome</keyword>
<reference evidence="3 4" key="1">
    <citation type="submission" date="2024-06" db="EMBL/GenBank/DDBJ databases">
        <title>The Natural Products Discovery Center: Release of the First 8490 Sequenced Strains for Exploring Actinobacteria Biosynthetic Diversity.</title>
        <authorList>
            <person name="Kalkreuter E."/>
            <person name="Kautsar S.A."/>
            <person name="Yang D."/>
            <person name="Bader C.D."/>
            <person name="Teijaro C.N."/>
            <person name="Fluegel L."/>
            <person name="Davis C.M."/>
            <person name="Simpson J.R."/>
            <person name="Lauterbach L."/>
            <person name="Steele A.D."/>
            <person name="Gui C."/>
            <person name="Meng S."/>
            <person name="Li G."/>
            <person name="Viehrig K."/>
            <person name="Ye F."/>
            <person name="Su P."/>
            <person name="Kiefer A.F."/>
            <person name="Nichols A."/>
            <person name="Cepeda A.J."/>
            <person name="Yan W."/>
            <person name="Fan B."/>
            <person name="Jiang Y."/>
            <person name="Adhikari A."/>
            <person name="Zheng C.-J."/>
            <person name="Schuster L."/>
            <person name="Cowan T.M."/>
            <person name="Smanski M.J."/>
            <person name="Chevrette M.G."/>
            <person name="De Carvalho L.P.S."/>
            <person name="Shen B."/>
        </authorList>
    </citation>
    <scope>NUCLEOTIDE SEQUENCE [LARGE SCALE GENOMIC DNA]</scope>
    <source>
        <strain evidence="3 4">NPDC077434</strain>
    </source>
</reference>
<evidence type="ECO:0000256" key="2">
    <source>
        <dbReference type="SAM" id="MobiDB-lite"/>
    </source>
</evidence>
<dbReference type="Proteomes" id="UP001553715">
    <property type="component" value="Unassembled WGS sequence"/>
</dbReference>
<evidence type="ECO:0000256" key="1">
    <source>
        <dbReference type="SAM" id="Coils"/>
    </source>
</evidence>
<protein>
    <recommendedName>
        <fullName evidence="5">Transposase</fullName>
    </recommendedName>
</protein>
<organism evidence="3 4">
    <name type="scientific">Microbacterium profundi</name>
    <dbReference type="NCBI Taxonomy" id="450380"/>
    <lineage>
        <taxon>Bacteria</taxon>
        <taxon>Bacillati</taxon>
        <taxon>Actinomycetota</taxon>
        <taxon>Actinomycetes</taxon>
        <taxon>Micrococcales</taxon>
        <taxon>Microbacteriaceae</taxon>
        <taxon>Microbacterium</taxon>
    </lineage>
</organism>
<comment type="caution">
    <text evidence="3">The sequence shown here is derived from an EMBL/GenBank/DDBJ whole genome shotgun (WGS) entry which is preliminary data.</text>
</comment>
<feature type="region of interest" description="Disordered" evidence="2">
    <location>
        <begin position="111"/>
        <end position="134"/>
    </location>
</feature>
<feature type="region of interest" description="Disordered" evidence="2">
    <location>
        <begin position="55"/>
        <end position="76"/>
    </location>
</feature>
<name>A0ABV3LMZ6_9MICO</name>
<keyword evidence="1" id="KW-0175">Coiled coil</keyword>
<proteinExistence type="predicted"/>
<feature type="coiled-coil region" evidence="1">
    <location>
        <begin position="83"/>
        <end position="110"/>
    </location>
</feature>
<accession>A0ABV3LMZ6</accession>
<evidence type="ECO:0000313" key="3">
    <source>
        <dbReference type="EMBL" id="MEW1976775.1"/>
    </source>
</evidence>
<sequence>MTVSPGFTATEIREIVHEYQVQPHGQKRPWLAARGVSYARLRRWRDAVFEGDLDRGLVPREGSGMTIPPSKRTALEKQRARERAAHENEVTRLTARVRELEDTNDALGKAIGLLHAMSEPEPAEIPTTTDPSSS</sequence>
<dbReference type="EMBL" id="JBFBMH010000064">
    <property type="protein sequence ID" value="MEW1976775.1"/>
    <property type="molecule type" value="Genomic_DNA"/>
</dbReference>
<evidence type="ECO:0000313" key="4">
    <source>
        <dbReference type="Proteomes" id="UP001553715"/>
    </source>
</evidence>
<dbReference type="RefSeq" id="WP_033105362.1">
    <property type="nucleotide sequence ID" value="NZ_JBFBMH010000064.1"/>
</dbReference>
<gene>
    <name evidence="3" type="ORF">AB0301_17140</name>
</gene>
<evidence type="ECO:0008006" key="5">
    <source>
        <dbReference type="Google" id="ProtNLM"/>
    </source>
</evidence>